<dbReference type="AlphaFoldDB" id="X1NP34"/>
<protein>
    <recommendedName>
        <fullName evidence="3">Proline racemase</fullName>
    </recommendedName>
</protein>
<evidence type="ECO:0008006" key="3">
    <source>
        <dbReference type="Google" id="ProtNLM"/>
    </source>
</evidence>
<accession>X1NP34</accession>
<dbReference type="InterPro" id="IPR008794">
    <property type="entry name" value="Pro_racemase_fam"/>
</dbReference>
<organism evidence="2">
    <name type="scientific">marine sediment metagenome</name>
    <dbReference type="NCBI Taxonomy" id="412755"/>
    <lineage>
        <taxon>unclassified sequences</taxon>
        <taxon>metagenomes</taxon>
        <taxon>ecological metagenomes</taxon>
    </lineage>
</organism>
<dbReference type="PANTHER" id="PTHR33442">
    <property type="entry name" value="TRANS-3-HYDROXY-L-PROLINE DEHYDRATASE"/>
    <property type="match status" value="1"/>
</dbReference>
<reference evidence="2" key="1">
    <citation type="journal article" date="2014" name="Front. Microbiol.">
        <title>High frequency of phylogenetically diverse reductive dehalogenase-homologous genes in deep subseafloor sedimentary metagenomes.</title>
        <authorList>
            <person name="Kawai M."/>
            <person name="Futagami T."/>
            <person name="Toyoda A."/>
            <person name="Takaki Y."/>
            <person name="Nishi S."/>
            <person name="Hori S."/>
            <person name="Arai W."/>
            <person name="Tsubouchi T."/>
            <person name="Morono Y."/>
            <person name="Uchiyama I."/>
            <person name="Ito T."/>
            <person name="Fujiyama A."/>
            <person name="Inagaki F."/>
            <person name="Takami H."/>
        </authorList>
    </citation>
    <scope>NUCLEOTIDE SEQUENCE</scope>
    <source>
        <strain evidence="2">Expedition CK06-06</strain>
    </source>
</reference>
<dbReference type="Pfam" id="PF05544">
    <property type="entry name" value="Pro_racemase"/>
    <property type="match status" value="1"/>
</dbReference>
<dbReference type="PANTHER" id="PTHR33442:SF5">
    <property type="entry name" value="BIFUNCTIONAL TRANS-3-HYDROXY-L-PROLINE DEHYDRATASE_2-EPIMERASE"/>
    <property type="match status" value="1"/>
</dbReference>
<evidence type="ECO:0000256" key="1">
    <source>
        <dbReference type="ARBA" id="ARBA00007529"/>
    </source>
</evidence>
<dbReference type="Gene3D" id="3.10.310.10">
    <property type="entry name" value="Diaminopimelate Epimerase, Chain A, domain 1"/>
    <property type="match status" value="2"/>
</dbReference>
<comment type="similarity">
    <text evidence="1">Belongs to the proline racemase family.</text>
</comment>
<dbReference type="GO" id="GO:0047580">
    <property type="term" value="F:4-hydroxyproline epimerase activity"/>
    <property type="evidence" value="ECO:0007669"/>
    <property type="project" value="TreeGrafter"/>
</dbReference>
<feature type="non-terminal residue" evidence="2">
    <location>
        <position position="1"/>
    </location>
</feature>
<gene>
    <name evidence="2" type="ORF">S06H3_34262</name>
</gene>
<name>X1NP34_9ZZZZ</name>
<dbReference type="EMBL" id="BARV01020544">
    <property type="protein sequence ID" value="GAI28530.1"/>
    <property type="molecule type" value="Genomic_DNA"/>
</dbReference>
<evidence type="ECO:0000313" key="2">
    <source>
        <dbReference type="EMBL" id="GAI28530.1"/>
    </source>
</evidence>
<comment type="caution">
    <text evidence="2">The sequence shown here is derived from an EMBL/GenBank/DDBJ whole genome shotgun (WGS) entry which is preliminary data.</text>
</comment>
<proteinExistence type="inferred from homology"/>
<sequence length="68" mass="7518">LNEDFLNESIIGTTFRGRLIEETTVGEYSAVVPEVTGSAYITGFHHFVLDPDDPFGLKGFVLGQKRES</sequence>
<dbReference type="SUPFAM" id="SSF54506">
    <property type="entry name" value="Diaminopimelate epimerase-like"/>
    <property type="match status" value="1"/>
</dbReference>